<dbReference type="Pfam" id="PF00614">
    <property type="entry name" value="PLDc"/>
    <property type="match status" value="1"/>
</dbReference>
<comment type="similarity">
    <text evidence="1">Belongs to the phospholipase D family.</text>
</comment>
<feature type="domain" description="PLD phosphodiesterase" evidence="4">
    <location>
        <begin position="196"/>
        <end position="223"/>
    </location>
</feature>
<protein>
    <submittedName>
        <fullName evidence="6">PLD phosphodiesterase domain-containing protein</fullName>
    </submittedName>
</protein>
<evidence type="ECO:0000256" key="2">
    <source>
        <dbReference type="SAM" id="MobiDB-lite"/>
    </source>
</evidence>
<dbReference type="SMART" id="SM00155">
    <property type="entry name" value="PLDc"/>
    <property type="match status" value="2"/>
</dbReference>
<evidence type="ECO:0000256" key="3">
    <source>
        <dbReference type="SAM" id="Phobius"/>
    </source>
</evidence>
<keyword evidence="3" id="KW-0472">Membrane</keyword>
<name>A0A914CC41_9BILA</name>
<evidence type="ECO:0000256" key="1">
    <source>
        <dbReference type="ARBA" id="ARBA00008664"/>
    </source>
</evidence>
<keyword evidence="3" id="KW-1133">Transmembrane helix</keyword>
<dbReference type="PROSITE" id="PS50035">
    <property type="entry name" value="PLD"/>
    <property type="match status" value="2"/>
</dbReference>
<reference evidence="6" key="1">
    <citation type="submission" date="2022-11" db="UniProtKB">
        <authorList>
            <consortium name="WormBaseParasite"/>
        </authorList>
    </citation>
    <scope>IDENTIFICATION</scope>
</reference>
<feature type="transmembrane region" description="Helical" evidence="3">
    <location>
        <begin position="6"/>
        <end position="30"/>
    </location>
</feature>
<evidence type="ECO:0000313" key="5">
    <source>
        <dbReference type="Proteomes" id="UP000887540"/>
    </source>
</evidence>
<keyword evidence="3" id="KW-0812">Transmembrane</keyword>
<dbReference type="GO" id="GO:0003824">
    <property type="term" value="F:catalytic activity"/>
    <property type="evidence" value="ECO:0007669"/>
    <property type="project" value="InterPro"/>
</dbReference>
<dbReference type="CDD" id="cd09107">
    <property type="entry name" value="PLDc_vPLD3_4_5_like_2"/>
    <property type="match status" value="1"/>
</dbReference>
<dbReference type="CDD" id="cd09106">
    <property type="entry name" value="PLDc_vPLD3_4_5_like_1"/>
    <property type="match status" value="1"/>
</dbReference>
<evidence type="ECO:0000259" key="4">
    <source>
        <dbReference type="PROSITE" id="PS50035"/>
    </source>
</evidence>
<dbReference type="Gene3D" id="3.30.870.10">
    <property type="entry name" value="Endonuclease Chain A"/>
    <property type="match status" value="2"/>
</dbReference>
<accession>A0A914CC41</accession>
<dbReference type="InterPro" id="IPR032803">
    <property type="entry name" value="PLDc_3"/>
</dbReference>
<feature type="region of interest" description="Disordered" evidence="2">
    <location>
        <begin position="36"/>
        <end position="57"/>
    </location>
</feature>
<dbReference type="Pfam" id="PF13918">
    <property type="entry name" value="PLDc_3"/>
    <property type="match status" value="1"/>
</dbReference>
<dbReference type="AlphaFoldDB" id="A0A914CC41"/>
<dbReference type="PANTHER" id="PTHR10185:SF12">
    <property type="entry name" value="PLD PHOSPHODIESTERASE DOMAIN-CONTAINING PROTEIN"/>
    <property type="match status" value="1"/>
</dbReference>
<dbReference type="InterPro" id="IPR001736">
    <property type="entry name" value="PLipase_D/transphosphatidylase"/>
</dbReference>
<dbReference type="WBParaSite" id="ACRNAN_Path_836.g3209.t1">
    <property type="protein sequence ID" value="ACRNAN_Path_836.g3209.t1"/>
    <property type="gene ID" value="ACRNAN_Path_836.g3209"/>
</dbReference>
<dbReference type="InterPro" id="IPR050874">
    <property type="entry name" value="Diverse_PLD-related"/>
</dbReference>
<feature type="domain" description="PLD phosphodiesterase" evidence="4">
    <location>
        <begin position="421"/>
        <end position="447"/>
    </location>
</feature>
<keyword evidence="5" id="KW-1185">Reference proteome</keyword>
<dbReference type="PANTHER" id="PTHR10185">
    <property type="entry name" value="PHOSPHOLIPASE D - RELATED"/>
    <property type="match status" value="1"/>
</dbReference>
<organism evidence="5 6">
    <name type="scientific">Acrobeloides nanus</name>
    <dbReference type="NCBI Taxonomy" id="290746"/>
    <lineage>
        <taxon>Eukaryota</taxon>
        <taxon>Metazoa</taxon>
        <taxon>Ecdysozoa</taxon>
        <taxon>Nematoda</taxon>
        <taxon>Chromadorea</taxon>
        <taxon>Rhabditida</taxon>
        <taxon>Tylenchina</taxon>
        <taxon>Cephalobomorpha</taxon>
        <taxon>Cephaloboidea</taxon>
        <taxon>Cephalobidae</taxon>
        <taxon>Acrobeloides</taxon>
    </lineage>
</organism>
<dbReference type="SUPFAM" id="SSF56024">
    <property type="entry name" value="Phospholipase D/nuclease"/>
    <property type="match status" value="2"/>
</dbReference>
<sequence length="504" mass="55841">MVNSLIVVPLISSLVTAAVISGIWVGAYYIGVKPNQKSDSSNSDPTNQGSASTASYPVSASTASHPVLTTPCIQRSPCEYRLVESIPWGIFTNGEKVMNSTSSAWLDLVNGAESSIEIASFYWSLLAEDTGDNFTSNDTSTFEGRDFYNALINAGKKGISIKIAQNTAVGGYPETANLEKNGWAQVRSLNFTNFEGSGILHTKTMVVDRKHFYVGSANYDWRSLTQVKELGAAVFNCPCLADDVGKILDVYWQMGVPNAQIPDKWPDSVATVYGSQNPLSVRLNQENDVVYFSASPPDFRAGARTGDIDAILNVINTATQFVHIEVMDYAPTTLYMQRNYYWPLIDDALRNAAFQRQIHVRLLMGRWVHTYTEFYSYLYSLQNLNVSLPCLPRGSKDCKRGTIEVRLFEVPPYKEIPNIPYARVNHAKFMVTDNTAYIGTSNWSGDYFISTGGIGMIIQAGDSSQTSQVVQELNDVFIRDWNSNYSTPITDYDLKGNPINSNNL</sequence>
<evidence type="ECO:0000313" key="6">
    <source>
        <dbReference type="WBParaSite" id="ACRNAN_Path_836.g3209.t1"/>
    </source>
</evidence>
<proteinExistence type="inferred from homology"/>
<dbReference type="Proteomes" id="UP000887540">
    <property type="component" value="Unplaced"/>
</dbReference>